<feature type="transmembrane region" description="Helical" evidence="17">
    <location>
        <begin position="486"/>
        <end position="505"/>
    </location>
</feature>
<keyword evidence="9" id="KW-1278">Translocase</keyword>
<dbReference type="PANTHER" id="PTHR42829:SF2">
    <property type="entry name" value="NADH-UBIQUINONE OXIDOREDUCTASE CHAIN 5"/>
    <property type="match status" value="1"/>
</dbReference>
<evidence type="ECO:0000256" key="16">
    <source>
        <dbReference type="ARBA" id="ARBA00049551"/>
    </source>
</evidence>
<comment type="function">
    <text evidence="1">Core subunit of the mitochondrial membrane respiratory chain NADH dehydrogenase (Complex I) that is believed to belong to the minimal assembly required for catalysis. Complex I functions in the transfer of electrons from NADH to the respiratory chain. The immediate electron acceptor for the enzyme is believed to be ubiquinone.</text>
</comment>
<dbReference type="Pfam" id="PF00662">
    <property type="entry name" value="Proton_antipo_N"/>
    <property type="match status" value="1"/>
</dbReference>
<protein>
    <recommendedName>
        <fullName evidence="4 17">NADH-ubiquinone oxidoreductase chain 5</fullName>
        <ecNumber evidence="3 17">7.1.1.2</ecNumber>
    </recommendedName>
</protein>
<dbReference type="PRINTS" id="PR01434">
    <property type="entry name" value="NADHDHGNASE5"/>
</dbReference>
<name>A0A343UMQ7_9NEOP</name>
<comment type="function">
    <text evidence="17">Core subunit of the mitochondrial membrane respiratory chain NADH dehydrogenase (Complex I) which catalyzes electron transfer from NADH through the respiratory chain, using ubiquinone as an electron acceptor. Essential for the catalytic activity and assembly of complex I.</text>
</comment>
<dbReference type="GO" id="GO:0008137">
    <property type="term" value="F:NADH dehydrogenase (ubiquinone) activity"/>
    <property type="evidence" value="ECO:0007669"/>
    <property type="project" value="UniProtKB-EC"/>
</dbReference>
<dbReference type="AlphaFoldDB" id="A0A343UMQ7"/>
<keyword evidence="15 17" id="KW-0472">Membrane</keyword>
<evidence type="ECO:0000256" key="14">
    <source>
        <dbReference type="ARBA" id="ARBA00023128"/>
    </source>
</evidence>
<evidence type="ECO:0000259" key="18">
    <source>
        <dbReference type="Pfam" id="PF00361"/>
    </source>
</evidence>
<comment type="similarity">
    <text evidence="17">Belongs to the complex I subunit 5 family.</text>
</comment>
<keyword evidence="14 17" id="KW-0496">Mitochondrion</keyword>
<feature type="domain" description="NADH-Ubiquinone oxidoreductase (complex I) chain 5 N-terminal" evidence="19">
    <location>
        <begin position="42"/>
        <end position="90"/>
    </location>
</feature>
<keyword evidence="11 17" id="KW-1133">Transmembrane helix</keyword>
<keyword evidence="12 17" id="KW-0520">NAD</keyword>
<dbReference type="GO" id="GO:0015990">
    <property type="term" value="P:electron transport coupled proton transport"/>
    <property type="evidence" value="ECO:0007669"/>
    <property type="project" value="TreeGrafter"/>
</dbReference>
<keyword evidence="7 17" id="KW-0812">Transmembrane</keyword>
<dbReference type="PANTHER" id="PTHR42829">
    <property type="entry name" value="NADH-UBIQUINONE OXIDOREDUCTASE CHAIN 5"/>
    <property type="match status" value="1"/>
</dbReference>
<feature type="transmembrane region" description="Helical" evidence="17">
    <location>
        <begin position="7"/>
        <end position="29"/>
    </location>
</feature>
<evidence type="ECO:0000256" key="5">
    <source>
        <dbReference type="ARBA" id="ARBA00022448"/>
    </source>
</evidence>
<feature type="transmembrane region" description="Helical" evidence="17">
    <location>
        <begin position="556"/>
        <end position="572"/>
    </location>
</feature>
<evidence type="ECO:0000256" key="12">
    <source>
        <dbReference type="ARBA" id="ARBA00023027"/>
    </source>
</evidence>
<feature type="transmembrane region" description="Helical" evidence="17">
    <location>
        <begin position="455"/>
        <end position="474"/>
    </location>
</feature>
<feature type="transmembrane region" description="Helical" evidence="17">
    <location>
        <begin position="304"/>
        <end position="321"/>
    </location>
</feature>
<dbReference type="InterPro" id="IPR010934">
    <property type="entry name" value="NADH_DH_su5_C"/>
</dbReference>
<proteinExistence type="inferred from homology"/>
<dbReference type="Pfam" id="PF00361">
    <property type="entry name" value="Proton_antipo_M"/>
    <property type="match status" value="1"/>
</dbReference>
<feature type="transmembrane region" description="Helical" evidence="17">
    <location>
        <begin position="272"/>
        <end position="292"/>
    </location>
</feature>
<evidence type="ECO:0000256" key="10">
    <source>
        <dbReference type="ARBA" id="ARBA00022982"/>
    </source>
</evidence>
<geneLocation type="mitochondrion" evidence="21"/>
<keyword evidence="6" id="KW-0679">Respiratory chain</keyword>
<dbReference type="GO" id="GO:0042773">
    <property type="term" value="P:ATP synthesis coupled electron transport"/>
    <property type="evidence" value="ECO:0007669"/>
    <property type="project" value="InterPro"/>
</dbReference>
<dbReference type="GO" id="GO:0005743">
    <property type="term" value="C:mitochondrial inner membrane"/>
    <property type="evidence" value="ECO:0007669"/>
    <property type="project" value="UniProtKB-SubCell"/>
</dbReference>
<sequence>MKYLSLCFISFFSLIFLSFLMFNFSLYFIMNNTVYFIEWELISLNSSSIVMTFLLDWMSLLFMSFVMLISSLVILYSEDYMLNDLILNRFIFLVLMFVLSMIFLIISPNLISILLGWDGLGLVSYCLVIYYQNIKSYNAGMLTALSNRVGDVALLMAIAWMLNFGSWNYIFYLDCMMNEYELMLISFLVVLAGMTKSAQIPFSAWLPAAMAAPTPVSALVHSSTLVTAGVYLLIRFSKAFPSWLSSFLLVISVLTMFMSGLGANFEYDLKKIIALSTLSQLGLMMSILSMGFSDLAFFHLLTHALFKALLFMCAGMVIHNLKNFQDIRFMGNLSIFMPLTSSCFMVSNFALCGMPFLAGFYSKDMILELVSLSNLNMFMFFLYFFSTGLTVCYTFRLFYYVLWGDFNLTPMFKLSEESWMMIYGMMGLMYFAVIGGSMLNWMIFLTPYFICLPLFMKMLPFMVSLMGLWMGSILFKYSLNYYFELFKYYSIIIFSGSMWFMPLIFTKGVSLMPLVISLNSIKYIDLGWSEYYGAQNLYFILMKLSSINQWFQTNNLKSYLIIFLISLILIMMM</sequence>
<feature type="transmembrane region" description="Helical" evidence="17">
    <location>
        <begin position="243"/>
        <end position="265"/>
    </location>
</feature>
<feature type="transmembrane region" description="Helical" evidence="17">
    <location>
        <begin position="378"/>
        <end position="399"/>
    </location>
</feature>
<feature type="transmembrane region" description="Helical" evidence="17">
    <location>
        <begin position="49"/>
        <end position="74"/>
    </location>
</feature>
<feature type="transmembrane region" description="Helical" evidence="17">
    <location>
        <begin position="86"/>
        <end position="106"/>
    </location>
</feature>
<dbReference type="GO" id="GO:0003954">
    <property type="term" value="F:NADH dehydrogenase activity"/>
    <property type="evidence" value="ECO:0007669"/>
    <property type="project" value="TreeGrafter"/>
</dbReference>
<reference evidence="21" key="1">
    <citation type="submission" date="2017-02" db="EMBL/GenBank/DDBJ databases">
        <authorList>
            <person name="Peterson S.W."/>
        </authorList>
    </citation>
    <scope>NUCLEOTIDE SEQUENCE</scope>
</reference>
<evidence type="ECO:0000256" key="8">
    <source>
        <dbReference type="ARBA" id="ARBA00022792"/>
    </source>
</evidence>
<keyword evidence="8" id="KW-0999">Mitochondrion inner membrane</keyword>
<evidence type="ECO:0000256" key="17">
    <source>
        <dbReference type="RuleBase" id="RU003404"/>
    </source>
</evidence>
<comment type="catalytic activity">
    <reaction evidence="16 17">
        <text>a ubiquinone + NADH + 5 H(+)(in) = a ubiquinol + NAD(+) + 4 H(+)(out)</text>
        <dbReference type="Rhea" id="RHEA:29091"/>
        <dbReference type="Rhea" id="RHEA-COMP:9565"/>
        <dbReference type="Rhea" id="RHEA-COMP:9566"/>
        <dbReference type="ChEBI" id="CHEBI:15378"/>
        <dbReference type="ChEBI" id="CHEBI:16389"/>
        <dbReference type="ChEBI" id="CHEBI:17976"/>
        <dbReference type="ChEBI" id="CHEBI:57540"/>
        <dbReference type="ChEBI" id="CHEBI:57945"/>
        <dbReference type="EC" id="7.1.1.2"/>
    </reaction>
</comment>
<dbReference type="InterPro" id="IPR003945">
    <property type="entry name" value="NU5C-like"/>
</dbReference>
<feature type="domain" description="NADH:quinone oxidoreductase/Mrp antiporter transmembrane" evidence="18">
    <location>
        <begin position="107"/>
        <end position="389"/>
    </location>
</feature>
<dbReference type="EC" id="7.1.1.2" evidence="3 17"/>
<organism evidence="21">
    <name type="scientific">Odontomantis sp. JZ-2017</name>
    <dbReference type="NCBI Taxonomy" id="2033297"/>
    <lineage>
        <taxon>Eukaryota</taxon>
        <taxon>Metazoa</taxon>
        <taxon>Ecdysozoa</taxon>
        <taxon>Arthropoda</taxon>
        <taxon>Hexapoda</taxon>
        <taxon>Insecta</taxon>
        <taxon>Pterygota</taxon>
        <taxon>Neoptera</taxon>
        <taxon>Polyneoptera</taxon>
        <taxon>Dictyoptera</taxon>
        <taxon>Mantodea</taxon>
        <taxon>Eumantodea</taxon>
        <taxon>Hymenopoidea</taxon>
        <taxon>Hymenopodidae</taxon>
        <taxon>Acromantinae</taxon>
        <taxon>Odontomantis</taxon>
    </lineage>
</organism>
<evidence type="ECO:0000256" key="15">
    <source>
        <dbReference type="ARBA" id="ARBA00023136"/>
    </source>
</evidence>
<evidence type="ECO:0000256" key="1">
    <source>
        <dbReference type="ARBA" id="ARBA00003257"/>
    </source>
</evidence>
<evidence type="ECO:0000256" key="11">
    <source>
        <dbReference type="ARBA" id="ARBA00022989"/>
    </source>
</evidence>
<feature type="transmembrane region" description="Helical" evidence="17">
    <location>
        <begin position="182"/>
        <end position="206"/>
    </location>
</feature>
<evidence type="ECO:0000256" key="9">
    <source>
        <dbReference type="ARBA" id="ARBA00022967"/>
    </source>
</evidence>
<comment type="subcellular location">
    <subcellularLocation>
        <location evidence="2">Mitochondrion inner membrane</location>
        <topology evidence="2">Multi-pass membrane protein</topology>
    </subcellularLocation>
</comment>
<dbReference type="Pfam" id="PF06455">
    <property type="entry name" value="NADH5_C"/>
    <property type="match status" value="1"/>
</dbReference>
<keyword evidence="10" id="KW-0249">Electron transport</keyword>
<evidence type="ECO:0000256" key="3">
    <source>
        <dbReference type="ARBA" id="ARBA00012944"/>
    </source>
</evidence>
<evidence type="ECO:0000256" key="4">
    <source>
        <dbReference type="ARBA" id="ARBA00021096"/>
    </source>
</evidence>
<dbReference type="PRINTS" id="PR01435">
    <property type="entry name" value="NPOXDRDTASE5"/>
</dbReference>
<dbReference type="InterPro" id="IPR001750">
    <property type="entry name" value="ND/Mrp_TM"/>
</dbReference>
<evidence type="ECO:0000259" key="20">
    <source>
        <dbReference type="Pfam" id="PF06455"/>
    </source>
</evidence>
<reference evidence="21" key="2">
    <citation type="journal article" date="2018" name="Int. J. Biol. Macromol.">
        <title>Higher tRNA gene duplication in mitogenomes of praying mantises (Dictyoptera, Mantodea) and the phylogeny within Mantodea.</title>
        <authorList>
            <person name="Zhang L.-P."/>
            <person name="Yu D.-N."/>
            <person name="Storey K.B."/>
            <person name="Cheng H.-Y."/>
            <person name="Zhang J.-Y."/>
        </authorList>
    </citation>
    <scope>NUCLEOTIDE SEQUENCE</scope>
</reference>
<feature type="transmembrane region" description="Helical" evidence="17">
    <location>
        <begin position="333"/>
        <end position="358"/>
    </location>
</feature>
<evidence type="ECO:0000259" key="19">
    <source>
        <dbReference type="Pfam" id="PF00662"/>
    </source>
</evidence>
<evidence type="ECO:0000313" key="21">
    <source>
        <dbReference type="EMBL" id="AVE15557.1"/>
    </source>
</evidence>
<evidence type="ECO:0000256" key="2">
    <source>
        <dbReference type="ARBA" id="ARBA00004448"/>
    </source>
</evidence>
<feature type="transmembrane region" description="Helical" evidence="17">
    <location>
        <begin position="420"/>
        <end position="443"/>
    </location>
</feature>
<keyword evidence="5 17" id="KW-0813">Transport</keyword>
<feature type="domain" description="NADH dehydrogenase subunit 5 C-terminal" evidence="20">
    <location>
        <begin position="393"/>
        <end position="573"/>
    </location>
</feature>
<evidence type="ECO:0000256" key="7">
    <source>
        <dbReference type="ARBA" id="ARBA00022692"/>
    </source>
</evidence>
<dbReference type="InterPro" id="IPR001516">
    <property type="entry name" value="Proton_antipo_N"/>
</dbReference>
<evidence type="ECO:0000256" key="13">
    <source>
        <dbReference type="ARBA" id="ARBA00023075"/>
    </source>
</evidence>
<gene>
    <name evidence="21" type="primary">ND5</name>
</gene>
<feature type="transmembrane region" description="Helical" evidence="17">
    <location>
        <begin position="152"/>
        <end position="170"/>
    </location>
</feature>
<dbReference type="EMBL" id="KY689121">
    <property type="protein sequence ID" value="AVE15557.1"/>
    <property type="molecule type" value="Genomic_DNA"/>
</dbReference>
<accession>A0A343UMQ7</accession>
<keyword evidence="13 17" id="KW-0830">Ubiquinone</keyword>
<feature type="transmembrane region" description="Helical" evidence="17">
    <location>
        <begin position="218"/>
        <end position="237"/>
    </location>
</feature>
<evidence type="ECO:0000256" key="6">
    <source>
        <dbReference type="ARBA" id="ARBA00022660"/>
    </source>
</evidence>